<name>A0A243R5E9_9ACTN</name>
<dbReference type="AlphaFoldDB" id="A0A243R5E9"/>
<evidence type="ECO:0000313" key="3">
    <source>
        <dbReference type="EMBL" id="OUC89801.1"/>
    </source>
</evidence>
<evidence type="ECO:0000256" key="2">
    <source>
        <dbReference type="SAM" id="Phobius"/>
    </source>
</evidence>
<dbReference type="EMBL" id="NGFP01000261">
    <property type="protein sequence ID" value="OUC89801.1"/>
    <property type="molecule type" value="Genomic_DNA"/>
</dbReference>
<feature type="region of interest" description="Disordered" evidence="1">
    <location>
        <begin position="1"/>
        <end position="143"/>
    </location>
</feature>
<sequence length="274" mass="27762">MTETDPGSPDFEPGEAGTTGSRRKGVGEPVTPDERESLNIPPNAPDMAEAPPAVSDGTPTTDLGGPPSSRDGTPHLANGADAARADAGTGAGNTVADRTGTGGAGGTGGGGAGGAGAGRTDTGVTGEEASVTGKESVRRDIERDRRELGDTVEALVHKTDVKSRVQETATQVGEDIRRVGAATAGTATGMVSRVKEAAPEMVGRMKEAAPEMVGRMKEAAPEVVGRVKEMTPVELKDAAGKVSAEAGKRPVLAFATVAALALVVFRMLRRGKKK</sequence>
<dbReference type="Proteomes" id="UP000194761">
    <property type="component" value="Unassembled WGS sequence"/>
</dbReference>
<keyword evidence="2" id="KW-1133">Transmembrane helix</keyword>
<comment type="caution">
    <text evidence="3">The sequence shown here is derived from an EMBL/GenBank/DDBJ whole genome shotgun (WGS) entry which is preliminary data.</text>
</comment>
<keyword evidence="2" id="KW-0472">Membrane</keyword>
<evidence type="ECO:0000256" key="1">
    <source>
        <dbReference type="SAM" id="MobiDB-lite"/>
    </source>
</evidence>
<protein>
    <recommendedName>
        <fullName evidence="5">DUF3618 domain-containing protein</fullName>
    </recommendedName>
</protein>
<organism evidence="3 4">
    <name type="scientific">Streptosporangium minutum</name>
    <dbReference type="NCBI Taxonomy" id="569862"/>
    <lineage>
        <taxon>Bacteria</taxon>
        <taxon>Bacillati</taxon>
        <taxon>Actinomycetota</taxon>
        <taxon>Actinomycetes</taxon>
        <taxon>Streptosporangiales</taxon>
        <taxon>Streptosporangiaceae</taxon>
        <taxon>Streptosporangium</taxon>
    </lineage>
</organism>
<proteinExistence type="predicted"/>
<evidence type="ECO:0000313" key="4">
    <source>
        <dbReference type="Proteomes" id="UP000194761"/>
    </source>
</evidence>
<gene>
    <name evidence="3" type="ORF">CA984_36625</name>
</gene>
<accession>A0A243R5E9</accession>
<keyword evidence="2" id="KW-0812">Transmembrane</keyword>
<evidence type="ECO:0008006" key="5">
    <source>
        <dbReference type="Google" id="ProtNLM"/>
    </source>
</evidence>
<dbReference type="InterPro" id="IPR022062">
    <property type="entry name" value="DUF3618"/>
</dbReference>
<reference evidence="3 4" key="1">
    <citation type="submission" date="2017-05" db="EMBL/GenBank/DDBJ databases">
        <title>Biotechnological potential of actinobacteria isolated from South African environments.</title>
        <authorList>
            <person name="Le Roes-Hill M."/>
            <person name="Prins A."/>
            <person name="Durrell K.A."/>
        </authorList>
    </citation>
    <scope>NUCLEOTIDE SEQUENCE [LARGE SCALE GENOMIC DNA]</scope>
    <source>
        <strain evidence="3">M26</strain>
    </source>
</reference>
<feature type="compositionally biased region" description="Gly residues" evidence="1">
    <location>
        <begin position="100"/>
        <end position="117"/>
    </location>
</feature>
<feature type="transmembrane region" description="Helical" evidence="2">
    <location>
        <begin position="251"/>
        <end position="268"/>
    </location>
</feature>
<dbReference type="Pfam" id="PF12277">
    <property type="entry name" value="DUF3618"/>
    <property type="match status" value="1"/>
</dbReference>
<keyword evidence="4" id="KW-1185">Reference proteome</keyword>
<feature type="compositionally biased region" description="Low complexity" evidence="1">
    <location>
        <begin position="77"/>
        <end position="99"/>
    </location>
</feature>
<dbReference type="RefSeq" id="WP_086577996.1">
    <property type="nucleotide sequence ID" value="NZ_NGFP01000261.1"/>
</dbReference>